<sequence length="227" mass="26224">MSHSSSENYRTFQEFIKLTSIVAAVELTIFFLSLAFYHYCIFRKKLSKEIERIRIEGQKLERITKGEPEPELLSPTQKSSLLEAEPTQLSEKEKPKKKKIQAKKAKTAERKKETKKKTIRKTSSNNLRLSLEDTQRDDYDPEITDAPAVPPFNPLQTPPNEDSHYDNASLRRETSIREAKSDPDQTRTCSSLNEKSVYSPKTNATQDKSLEKLDDPDMRTAREDLWN</sequence>
<dbReference type="Proteomes" id="UP000216624">
    <property type="component" value="Unassembled WGS sequence"/>
</dbReference>
<gene>
    <name evidence="1" type="ORF">FL82_09828</name>
</gene>
<dbReference type="OMA" id="PNEDSHY"/>
<evidence type="ECO:0000313" key="1">
    <source>
        <dbReference type="EMBL" id="OZF82797.1"/>
    </source>
</evidence>
<feature type="non-terminal residue" evidence="1">
    <location>
        <position position="1"/>
    </location>
</feature>
<comment type="caution">
    <text evidence="1">The sequence shown here is derived from an EMBL/GenBank/DDBJ whole genome shotgun (WGS) entry which is preliminary data.</text>
</comment>
<accession>A0A260ZAX5</accession>
<name>A0A260ZAX5_CAERE</name>
<protein>
    <submittedName>
        <fullName evidence="1">Uncharacterized protein</fullName>
    </submittedName>
</protein>
<organism evidence="1 2">
    <name type="scientific">Caenorhabditis remanei</name>
    <name type="common">Caenorhabditis vulgaris</name>
    <dbReference type="NCBI Taxonomy" id="31234"/>
    <lineage>
        <taxon>Eukaryota</taxon>
        <taxon>Metazoa</taxon>
        <taxon>Ecdysozoa</taxon>
        <taxon>Nematoda</taxon>
        <taxon>Chromadorea</taxon>
        <taxon>Rhabditida</taxon>
        <taxon>Rhabditina</taxon>
        <taxon>Rhabditomorpha</taxon>
        <taxon>Rhabditoidea</taxon>
        <taxon>Rhabditidae</taxon>
        <taxon>Peloderinae</taxon>
        <taxon>Caenorhabditis</taxon>
    </lineage>
</organism>
<dbReference type="eggNOG" id="ENOG502TJ9T">
    <property type="taxonomic scope" value="Eukaryota"/>
</dbReference>
<reference evidence="1" key="1">
    <citation type="submission" date="2017-08" db="EMBL/GenBank/DDBJ databases">
        <authorList>
            <person name="de Groot N.N."/>
        </authorList>
    </citation>
    <scope>NUCLEOTIDE SEQUENCE [LARGE SCALE GENOMIC DNA]</scope>
    <source>
        <strain evidence="1">PX439</strain>
    </source>
</reference>
<dbReference type="EMBL" id="NMWX01000196">
    <property type="protein sequence ID" value="OZF82797.1"/>
    <property type="molecule type" value="Genomic_DNA"/>
</dbReference>
<dbReference type="HOGENOM" id="CLU_1289974_0_0_1"/>
<dbReference type="OrthoDB" id="5825282at2759"/>
<keyword evidence="2" id="KW-1185">Reference proteome</keyword>
<proteinExistence type="predicted"/>
<evidence type="ECO:0000313" key="2">
    <source>
        <dbReference type="Proteomes" id="UP000216624"/>
    </source>
</evidence>